<dbReference type="EMBL" id="SMMG02000002">
    <property type="protein sequence ID" value="KAA3483110.1"/>
    <property type="molecule type" value="Genomic_DNA"/>
</dbReference>
<feature type="region of interest" description="Disordered" evidence="1">
    <location>
        <begin position="1"/>
        <end position="23"/>
    </location>
</feature>
<dbReference type="AlphaFoldDB" id="A0A5B6WMZ6"/>
<reference evidence="3" key="1">
    <citation type="journal article" date="2019" name="Plant Biotechnol. J.">
        <title>Genome sequencing of the Australian wild diploid species Gossypium australe highlights disease resistance and delayed gland morphogenesis.</title>
        <authorList>
            <person name="Cai Y."/>
            <person name="Cai X."/>
            <person name="Wang Q."/>
            <person name="Wang P."/>
            <person name="Zhang Y."/>
            <person name="Cai C."/>
            <person name="Xu Y."/>
            <person name="Wang K."/>
            <person name="Zhou Z."/>
            <person name="Wang C."/>
            <person name="Geng S."/>
            <person name="Li B."/>
            <person name="Dong Q."/>
            <person name="Hou Y."/>
            <person name="Wang H."/>
            <person name="Ai P."/>
            <person name="Liu Z."/>
            <person name="Yi F."/>
            <person name="Sun M."/>
            <person name="An G."/>
            <person name="Cheng J."/>
            <person name="Zhang Y."/>
            <person name="Shi Q."/>
            <person name="Xie Y."/>
            <person name="Shi X."/>
            <person name="Chang Y."/>
            <person name="Huang F."/>
            <person name="Chen Y."/>
            <person name="Hong S."/>
            <person name="Mi L."/>
            <person name="Sun Q."/>
            <person name="Zhang L."/>
            <person name="Zhou B."/>
            <person name="Peng R."/>
            <person name="Zhang X."/>
            <person name="Liu F."/>
        </authorList>
    </citation>
    <scope>NUCLEOTIDE SEQUENCE [LARGE SCALE GENOMIC DNA]</scope>
    <source>
        <strain evidence="3">cv. PA1801</strain>
    </source>
</reference>
<dbReference type="OrthoDB" id="1002399at2759"/>
<gene>
    <name evidence="2" type="ORF">EPI10_005306</name>
</gene>
<sequence>MGKPPQSAGIMISSRGTTKDSVVRSEAKAPARAYAIRTREDALSPNVITGTFSLDDTNLTLHDSVVNCRRKNFELKCQISEIIQIESDESSELSIVISFMLAQRYVRKASKAYLAYVLDTKVSESKIESVPVVCEYPNVFP</sequence>
<evidence type="ECO:0000256" key="1">
    <source>
        <dbReference type="SAM" id="MobiDB-lite"/>
    </source>
</evidence>
<dbReference type="Proteomes" id="UP000325315">
    <property type="component" value="Unassembled WGS sequence"/>
</dbReference>
<evidence type="ECO:0000313" key="3">
    <source>
        <dbReference type="Proteomes" id="UP000325315"/>
    </source>
</evidence>
<keyword evidence="3" id="KW-1185">Reference proteome</keyword>
<organism evidence="2 3">
    <name type="scientific">Gossypium australe</name>
    <dbReference type="NCBI Taxonomy" id="47621"/>
    <lineage>
        <taxon>Eukaryota</taxon>
        <taxon>Viridiplantae</taxon>
        <taxon>Streptophyta</taxon>
        <taxon>Embryophyta</taxon>
        <taxon>Tracheophyta</taxon>
        <taxon>Spermatophyta</taxon>
        <taxon>Magnoliopsida</taxon>
        <taxon>eudicotyledons</taxon>
        <taxon>Gunneridae</taxon>
        <taxon>Pentapetalae</taxon>
        <taxon>rosids</taxon>
        <taxon>malvids</taxon>
        <taxon>Malvales</taxon>
        <taxon>Malvaceae</taxon>
        <taxon>Malvoideae</taxon>
        <taxon>Gossypium</taxon>
    </lineage>
</organism>
<proteinExistence type="predicted"/>
<name>A0A5B6WMZ6_9ROSI</name>
<protein>
    <submittedName>
        <fullName evidence="2">RuBisCO large subunit-binding protein subunit alpha, chloroplastic-like</fullName>
    </submittedName>
</protein>
<comment type="caution">
    <text evidence="2">The sequence shown here is derived from an EMBL/GenBank/DDBJ whole genome shotgun (WGS) entry which is preliminary data.</text>
</comment>
<accession>A0A5B6WMZ6</accession>
<evidence type="ECO:0000313" key="2">
    <source>
        <dbReference type="EMBL" id="KAA3483110.1"/>
    </source>
</evidence>